<name>A0A9P7FK53_9AGAM</name>
<sequence>MPKNDDGPPGPQSPYIYGLYRHLTTNLSKLSVNPACMKMLVFNMQPGWDVKVVVPSSQKSWIGESKQSCPSSRADAPLAGNAFHIQEITRGRYYYPKEPDGMGEVSSASRPLSEGEVAEWVLLDGTPATCTNIALHNLYPGTIDLVISGPNLGRNSSAALAMSSGTIGAAMSSALSQIRSVAISYGTVLHTTPNELFGPANILSGQIIQYLWNNWGKDVGGIRNGEIDMYNVNVPMIMELLNPEGIDVHWTHMWRNSYGRLFKAISDPGATSTTRDVPNKGQDVARQYPAQQREPGGDVEGDVSRDEPATLVFKFSPDFQPLITPSLGSLPVGSDGWAIAKGHASITPLRACFAHVDHDPAAIGPESLRILKL</sequence>
<accession>A0A9P7FK53</accession>
<dbReference type="GeneID" id="64706053"/>
<dbReference type="InterPro" id="IPR036523">
    <property type="entry name" value="SurE-like_sf"/>
</dbReference>
<evidence type="ECO:0000256" key="1">
    <source>
        <dbReference type="SAM" id="MobiDB-lite"/>
    </source>
</evidence>
<feature type="region of interest" description="Disordered" evidence="1">
    <location>
        <begin position="269"/>
        <end position="303"/>
    </location>
</feature>
<dbReference type="Gene3D" id="3.40.1210.10">
    <property type="entry name" value="Survival protein SurE-like phosphatase/nucleotidase"/>
    <property type="match status" value="1"/>
</dbReference>
<dbReference type="GO" id="GO:0016787">
    <property type="term" value="F:hydrolase activity"/>
    <property type="evidence" value="ECO:0007669"/>
    <property type="project" value="InterPro"/>
</dbReference>
<evidence type="ECO:0000313" key="3">
    <source>
        <dbReference type="EMBL" id="KAG2120908.1"/>
    </source>
</evidence>
<dbReference type="InterPro" id="IPR002828">
    <property type="entry name" value="SurE-like_Pase/nucleotidase"/>
</dbReference>
<dbReference type="PANTHER" id="PTHR47551:SF1">
    <property type="entry name" value="TUBULIN--TYROSINE LIGASE PBY1-RELATED"/>
    <property type="match status" value="1"/>
</dbReference>
<dbReference type="SUPFAM" id="SSF64167">
    <property type="entry name" value="SurE-like"/>
    <property type="match status" value="1"/>
</dbReference>
<gene>
    <name evidence="3" type="ORF">F5147DRAFT_832093</name>
</gene>
<feature type="domain" description="Survival protein SurE-like phosphatase/nucleotidase" evidence="2">
    <location>
        <begin position="37"/>
        <end position="259"/>
    </location>
</feature>
<dbReference type="GO" id="GO:0000932">
    <property type="term" value="C:P-body"/>
    <property type="evidence" value="ECO:0007669"/>
    <property type="project" value="TreeGrafter"/>
</dbReference>
<dbReference type="PANTHER" id="PTHR47551">
    <property type="entry name" value="TUBULIN--TYROSINE LIGASE PBY1-RELATED"/>
    <property type="match status" value="1"/>
</dbReference>
<keyword evidence="4" id="KW-1185">Reference proteome</keyword>
<dbReference type="Proteomes" id="UP000823399">
    <property type="component" value="Unassembled WGS sequence"/>
</dbReference>
<reference evidence="3" key="1">
    <citation type="journal article" date="2020" name="New Phytol.">
        <title>Comparative genomics reveals dynamic genome evolution in host specialist ectomycorrhizal fungi.</title>
        <authorList>
            <person name="Lofgren L.A."/>
            <person name="Nguyen N.H."/>
            <person name="Vilgalys R."/>
            <person name="Ruytinx J."/>
            <person name="Liao H.L."/>
            <person name="Branco S."/>
            <person name="Kuo A."/>
            <person name="LaButti K."/>
            <person name="Lipzen A."/>
            <person name="Andreopoulos W."/>
            <person name="Pangilinan J."/>
            <person name="Riley R."/>
            <person name="Hundley H."/>
            <person name="Na H."/>
            <person name="Barry K."/>
            <person name="Grigoriev I.V."/>
            <person name="Stajich J.E."/>
            <person name="Kennedy P.G."/>
        </authorList>
    </citation>
    <scope>NUCLEOTIDE SEQUENCE</scope>
    <source>
        <strain evidence="3">FC423</strain>
    </source>
</reference>
<dbReference type="Pfam" id="PF01975">
    <property type="entry name" value="SurE"/>
    <property type="match status" value="1"/>
</dbReference>
<dbReference type="RefSeq" id="XP_041300284.1">
    <property type="nucleotide sequence ID" value="XM_041443794.1"/>
</dbReference>
<comment type="caution">
    <text evidence="3">The sequence shown here is derived from an EMBL/GenBank/DDBJ whole genome shotgun (WGS) entry which is preliminary data.</text>
</comment>
<evidence type="ECO:0000313" key="4">
    <source>
        <dbReference type="Proteomes" id="UP000823399"/>
    </source>
</evidence>
<proteinExistence type="predicted"/>
<protein>
    <submittedName>
        <fullName evidence="3">Sure-like protein</fullName>
    </submittedName>
</protein>
<dbReference type="AlphaFoldDB" id="A0A9P7FK53"/>
<organism evidence="3 4">
    <name type="scientific">Suillus discolor</name>
    <dbReference type="NCBI Taxonomy" id="1912936"/>
    <lineage>
        <taxon>Eukaryota</taxon>
        <taxon>Fungi</taxon>
        <taxon>Dikarya</taxon>
        <taxon>Basidiomycota</taxon>
        <taxon>Agaricomycotina</taxon>
        <taxon>Agaricomycetes</taxon>
        <taxon>Agaricomycetidae</taxon>
        <taxon>Boletales</taxon>
        <taxon>Suillineae</taxon>
        <taxon>Suillaceae</taxon>
        <taxon>Suillus</taxon>
    </lineage>
</organism>
<evidence type="ECO:0000259" key="2">
    <source>
        <dbReference type="Pfam" id="PF01975"/>
    </source>
</evidence>
<dbReference type="OrthoDB" id="202825at2759"/>
<dbReference type="EMBL" id="JABBWM010000001">
    <property type="protein sequence ID" value="KAG2120908.1"/>
    <property type="molecule type" value="Genomic_DNA"/>
</dbReference>
<dbReference type="InterPro" id="IPR027746">
    <property type="entry name" value="TTL"/>
</dbReference>